<keyword evidence="1" id="KW-0472">Membrane</keyword>
<proteinExistence type="predicted"/>
<dbReference type="RefSeq" id="WP_175011326.1">
    <property type="nucleotide sequence ID" value="NZ_CABVQN010000004.1"/>
</dbReference>
<feature type="transmembrane region" description="Helical" evidence="1">
    <location>
        <begin position="93"/>
        <end position="113"/>
    </location>
</feature>
<protein>
    <submittedName>
        <fullName evidence="2">Uncharacterized protein</fullName>
    </submittedName>
</protein>
<keyword evidence="1" id="KW-0812">Transmembrane</keyword>
<accession>A0A6P2VE03</accession>
<name>A0A6P2VE03_BURL3</name>
<evidence type="ECO:0000256" key="1">
    <source>
        <dbReference type="SAM" id="Phobius"/>
    </source>
</evidence>
<evidence type="ECO:0000313" key="2">
    <source>
        <dbReference type="EMBL" id="VWC80793.1"/>
    </source>
</evidence>
<sequence>MSSGKPYYRTFHSVRMQIAWLFEVLGPIAAFYSLFLVIPLFRGQQEYFGVGILQATTDAVVAVVEMAIDKPTSKIFTSPEPTPSITFILHAGVWHWIGISMAICASALIFATFRLARRALIVGPSALLRDIRRVGLSAAISS</sequence>
<organism evidence="2 3">
    <name type="scientific">Burkholderia lata (strain ATCC 17760 / DSM 23089 / LMG 22485 / NCIMB 9086 / R18194 / 383)</name>
    <dbReference type="NCBI Taxonomy" id="482957"/>
    <lineage>
        <taxon>Bacteria</taxon>
        <taxon>Pseudomonadati</taxon>
        <taxon>Pseudomonadota</taxon>
        <taxon>Betaproteobacteria</taxon>
        <taxon>Burkholderiales</taxon>
        <taxon>Burkholderiaceae</taxon>
        <taxon>Burkholderia</taxon>
        <taxon>Burkholderia cepacia complex</taxon>
    </lineage>
</organism>
<reference evidence="2 3" key="1">
    <citation type="submission" date="2019-09" db="EMBL/GenBank/DDBJ databases">
        <authorList>
            <person name="Depoorter E."/>
        </authorList>
    </citation>
    <scope>NUCLEOTIDE SEQUENCE [LARGE SCALE GENOMIC DNA]</scope>
    <source>
        <strain evidence="2">R-39750</strain>
    </source>
</reference>
<evidence type="ECO:0000313" key="3">
    <source>
        <dbReference type="Proteomes" id="UP000494110"/>
    </source>
</evidence>
<gene>
    <name evidence="2" type="ORF">BLA39750_01182</name>
</gene>
<dbReference type="EMBL" id="CABVQN010000004">
    <property type="protein sequence ID" value="VWC80793.1"/>
    <property type="molecule type" value="Genomic_DNA"/>
</dbReference>
<feature type="transmembrane region" description="Helical" evidence="1">
    <location>
        <begin position="20"/>
        <end position="41"/>
    </location>
</feature>
<dbReference type="Proteomes" id="UP000494110">
    <property type="component" value="Unassembled WGS sequence"/>
</dbReference>
<dbReference type="AlphaFoldDB" id="A0A6P2VE03"/>
<keyword evidence="1" id="KW-1133">Transmembrane helix</keyword>